<accession>A0A1F7IAP2</accession>
<sequence>MTDRPKFFNILRSERSSPINTKFIKKFKSQLGGVKDSTPFYLLTADLSERNLRYFREAKDIDPQAKEAINDPNFNSWISY</sequence>
<protein>
    <submittedName>
        <fullName evidence="1">Uncharacterized protein</fullName>
    </submittedName>
</protein>
<comment type="caution">
    <text evidence="1">The sequence shown here is derived from an EMBL/GenBank/DDBJ whole genome shotgun (WGS) entry which is preliminary data.</text>
</comment>
<evidence type="ECO:0000313" key="1">
    <source>
        <dbReference type="EMBL" id="OGK40433.1"/>
    </source>
</evidence>
<proteinExistence type="predicted"/>
<reference evidence="1 2" key="1">
    <citation type="journal article" date="2016" name="Nat. Commun.">
        <title>Thousands of microbial genomes shed light on interconnected biogeochemical processes in an aquifer system.</title>
        <authorList>
            <person name="Anantharaman K."/>
            <person name="Brown C.T."/>
            <person name="Hug L.A."/>
            <person name="Sharon I."/>
            <person name="Castelle C.J."/>
            <person name="Probst A.J."/>
            <person name="Thomas B.C."/>
            <person name="Singh A."/>
            <person name="Wilkins M.J."/>
            <person name="Karaoz U."/>
            <person name="Brodie E.L."/>
            <person name="Williams K.H."/>
            <person name="Hubbard S.S."/>
            <person name="Banfield J.F."/>
        </authorList>
    </citation>
    <scope>NUCLEOTIDE SEQUENCE [LARGE SCALE GENOMIC DNA]</scope>
</reference>
<name>A0A1F7IAP2_9BACT</name>
<dbReference type="Proteomes" id="UP000179270">
    <property type="component" value="Unassembled WGS sequence"/>
</dbReference>
<dbReference type="EMBL" id="MGAF01000033">
    <property type="protein sequence ID" value="OGK40433.1"/>
    <property type="molecule type" value="Genomic_DNA"/>
</dbReference>
<dbReference type="AlphaFoldDB" id="A0A1F7IAP2"/>
<organism evidence="1 2">
    <name type="scientific">Candidatus Roizmanbacteria bacterium RIFCSPLOWO2_01_FULL_35_13</name>
    <dbReference type="NCBI Taxonomy" id="1802055"/>
    <lineage>
        <taxon>Bacteria</taxon>
        <taxon>Candidatus Roizmaniibacteriota</taxon>
    </lineage>
</organism>
<gene>
    <name evidence="1" type="ORF">A3A74_01875</name>
</gene>
<dbReference type="STRING" id="1802055.A3A74_01875"/>
<evidence type="ECO:0000313" key="2">
    <source>
        <dbReference type="Proteomes" id="UP000179270"/>
    </source>
</evidence>